<dbReference type="GeneID" id="36630003"/>
<reference evidence="1 2" key="1">
    <citation type="submission" date="2016-07" db="EMBL/GenBank/DDBJ databases">
        <title>Multiple horizontal gene transfer events from other fungi enriched the ability of initially mycotrophic Trichoderma (Ascomycota) to feed on dead plant biomass.</title>
        <authorList>
            <consortium name="DOE Joint Genome Institute"/>
            <person name="Aerts A."/>
            <person name="Atanasova L."/>
            <person name="Chenthamara K."/>
            <person name="Zhang J."/>
            <person name="Grujic M."/>
            <person name="Henrissat B."/>
            <person name="Kuo A."/>
            <person name="Salamov A."/>
            <person name="Lipzen A."/>
            <person name="Labutti K."/>
            <person name="Barry K."/>
            <person name="Miao Y."/>
            <person name="Rahimi M.J."/>
            <person name="Shen Q."/>
            <person name="Grigoriev I.V."/>
            <person name="Kubicek C.P."/>
            <person name="Druzhinina I.S."/>
        </authorList>
    </citation>
    <scope>NUCLEOTIDE SEQUENCE [LARGE SCALE GENOMIC DNA]</scope>
    <source>
        <strain evidence="1 2">CBS 226.95</strain>
    </source>
</reference>
<dbReference type="RefSeq" id="XP_024773705.1">
    <property type="nucleotide sequence ID" value="XM_024921421.1"/>
</dbReference>
<evidence type="ECO:0000313" key="1">
    <source>
        <dbReference type="EMBL" id="PTB54028.1"/>
    </source>
</evidence>
<evidence type="ECO:0000313" key="2">
    <source>
        <dbReference type="Proteomes" id="UP000241690"/>
    </source>
</evidence>
<organism evidence="1 2">
    <name type="scientific">Trichoderma harzianum CBS 226.95</name>
    <dbReference type="NCBI Taxonomy" id="983964"/>
    <lineage>
        <taxon>Eukaryota</taxon>
        <taxon>Fungi</taxon>
        <taxon>Dikarya</taxon>
        <taxon>Ascomycota</taxon>
        <taxon>Pezizomycotina</taxon>
        <taxon>Sordariomycetes</taxon>
        <taxon>Hypocreomycetidae</taxon>
        <taxon>Hypocreales</taxon>
        <taxon>Hypocreaceae</taxon>
        <taxon>Trichoderma</taxon>
    </lineage>
</organism>
<dbReference type="Proteomes" id="UP000241690">
    <property type="component" value="Unassembled WGS sequence"/>
</dbReference>
<accession>A0A2T4AAT4</accession>
<sequence>VHLLIKKRFISGFYINRICSPKQTESFSSTTSIQHHLHSQQRLIHSKAKHITMSYFFFSPDAMNRRHSDRIPDKFFHELIKEVEDYEEKCALGHLPIYMGKYSLLEEDRIIVYRVVYTKHEHVIWSFSCKPGCFSDEEVEKFKTATPGRYSLEWKLENRWRQIWDNVSTKTFDELKEDFARVCEVKKVPRGVLRLLQPTIKLTNGAELTVVRIVHD</sequence>
<dbReference type="AlphaFoldDB" id="A0A2T4AAT4"/>
<gene>
    <name evidence="1" type="ORF">M431DRAFT_555425</name>
</gene>
<name>A0A2T4AAT4_TRIHA</name>
<keyword evidence="2" id="KW-1185">Reference proteome</keyword>
<protein>
    <submittedName>
        <fullName evidence="1">Uncharacterized protein</fullName>
    </submittedName>
</protein>
<proteinExistence type="predicted"/>
<feature type="non-terminal residue" evidence="1">
    <location>
        <position position="1"/>
    </location>
</feature>
<dbReference type="EMBL" id="KZ679681">
    <property type="protein sequence ID" value="PTB54028.1"/>
    <property type="molecule type" value="Genomic_DNA"/>
</dbReference>